<dbReference type="Proteomes" id="UP000008631">
    <property type="component" value="Chromosome"/>
</dbReference>
<dbReference type="FunFam" id="3.40.1210.10:FF:000001">
    <property type="entry name" value="5'/3'-nucleotidase SurE"/>
    <property type="match status" value="1"/>
</dbReference>
<dbReference type="GO" id="GO:0004309">
    <property type="term" value="F:exopolyphosphatase activity"/>
    <property type="evidence" value="ECO:0007669"/>
    <property type="project" value="TreeGrafter"/>
</dbReference>
<reference evidence="11 12" key="1">
    <citation type="journal article" date="2011" name="Stand. Genomic Sci.">
        <title>Complete genome sequence of Isosphaera pallida type strain (IS1B).</title>
        <authorList>
            <consortium name="US DOE Joint Genome Institute (JGI-PGF)"/>
            <person name="Goker M."/>
            <person name="Cleland D."/>
            <person name="Saunders E."/>
            <person name="Lapidus A."/>
            <person name="Nolan M."/>
            <person name="Lucas S."/>
            <person name="Hammon N."/>
            <person name="Deshpande S."/>
            <person name="Cheng J.F."/>
            <person name="Tapia R."/>
            <person name="Han C."/>
            <person name="Goodwin L."/>
            <person name="Pitluck S."/>
            <person name="Liolios K."/>
            <person name="Pagani I."/>
            <person name="Ivanova N."/>
            <person name="Mavromatis K."/>
            <person name="Pati A."/>
            <person name="Chen A."/>
            <person name="Palaniappan K."/>
            <person name="Land M."/>
            <person name="Hauser L."/>
            <person name="Chang Y.J."/>
            <person name="Jeffries C.D."/>
            <person name="Detter J.C."/>
            <person name="Beck B."/>
            <person name="Woyke T."/>
            <person name="Bristow J."/>
            <person name="Eisen J.A."/>
            <person name="Markowitz V."/>
            <person name="Hugenholtz P."/>
            <person name="Kyrpides N.C."/>
            <person name="Klenk H.P."/>
        </authorList>
    </citation>
    <scope>NUCLEOTIDE SEQUENCE [LARGE SCALE GENOMIC DNA]</scope>
    <source>
        <strain evidence="12">ATCC 43644 / DSM 9630 / IS1B</strain>
    </source>
</reference>
<evidence type="ECO:0000259" key="10">
    <source>
        <dbReference type="Pfam" id="PF01975"/>
    </source>
</evidence>
<dbReference type="Pfam" id="PF01975">
    <property type="entry name" value="SurE"/>
    <property type="match status" value="1"/>
</dbReference>
<evidence type="ECO:0000256" key="9">
    <source>
        <dbReference type="HAMAP-Rule" id="MF_00060"/>
    </source>
</evidence>
<comment type="similarity">
    <text evidence="4 9">Belongs to the SurE nucleotidase family.</text>
</comment>
<dbReference type="STRING" id="575540.Isop_0013"/>
<comment type="catalytic activity">
    <reaction evidence="1 9">
        <text>a ribonucleoside 5'-phosphate + H2O = a ribonucleoside + phosphate</text>
        <dbReference type="Rhea" id="RHEA:12484"/>
        <dbReference type="ChEBI" id="CHEBI:15377"/>
        <dbReference type="ChEBI" id="CHEBI:18254"/>
        <dbReference type="ChEBI" id="CHEBI:43474"/>
        <dbReference type="ChEBI" id="CHEBI:58043"/>
        <dbReference type="EC" id="3.1.3.5"/>
    </reaction>
</comment>
<dbReference type="InterPro" id="IPR036523">
    <property type="entry name" value="SurE-like_sf"/>
</dbReference>
<feature type="binding site" evidence="9">
    <location>
        <position position="9"/>
    </location>
    <ligand>
        <name>a divalent metal cation</name>
        <dbReference type="ChEBI" id="CHEBI:60240"/>
    </ligand>
</feature>
<dbReference type="AlphaFoldDB" id="E8R4L9"/>
<dbReference type="KEGG" id="ipa:Isop_0013"/>
<keyword evidence="6 9" id="KW-0479">Metal-binding</keyword>
<protein>
    <recommendedName>
        <fullName evidence="9">5'-nucleotidase SurE</fullName>
        <ecNumber evidence="9">3.1.3.5</ecNumber>
    </recommendedName>
    <alternativeName>
        <fullName evidence="9">Nucleoside 5'-monophosphate phosphohydrolase</fullName>
    </alternativeName>
</protein>
<dbReference type="GO" id="GO:0008254">
    <property type="term" value="F:3'-nucleotidase activity"/>
    <property type="evidence" value="ECO:0007669"/>
    <property type="project" value="TreeGrafter"/>
</dbReference>
<evidence type="ECO:0000313" key="12">
    <source>
        <dbReference type="Proteomes" id="UP000008631"/>
    </source>
</evidence>
<dbReference type="EMBL" id="CP002353">
    <property type="protein sequence ID" value="ADV60610.1"/>
    <property type="molecule type" value="Genomic_DNA"/>
</dbReference>
<dbReference type="GO" id="GO:0000166">
    <property type="term" value="F:nucleotide binding"/>
    <property type="evidence" value="ECO:0007669"/>
    <property type="project" value="UniProtKB-KW"/>
</dbReference>
<evidence type="ECO:0000256" key="1">
    <source>
        <dbReference type="ARBA" id="ARBA00000815"/>
    </source>
</evidence>
<accession>E8R4L9</accession>
<dbReference type="OrthoDB" id="9780815at2"/>
<gene>
    <name evidence="9" type="primary">surE</name>
    <name evidence="11" type="ordered locus">Isop_0013</name>
</gene>
<dbReference type="FunCoup" id="E8R4L9">
    <property type="interactions" value="161"/>
</dbReference>
<keyword evidence="7 9" id="KW-0547">Nucleotide-binding</keyword>
<feature type="binding site" evidence="9">
    <location>
        <position position="39"/>
    </location>
    <ligand>
        <name>a divalent metal cation</name>
        <dbReference type="ChEBI" id="CHEBI:60240"/>
    </ligand>
</feature>
<dbReference type="InterPro" id="IPR002828">
    <property type="entry name" value="SurE-like_Pase/nucleotidase"/>
</dbReference>
<dbReference type="GO" id="GO:0046872">
    <property type="term" value="F:metal ion binding"/>
    <property type="evidence" value="ECO:0007669"/>
    <property type="project" value="UniProtKB-UniRule"/>
</dbReference>
<evidence type="ECO:0000256" key="8">
    <source>
        <dbReference type="ARBA" id="ARBA00022801"/>
    </source>
</evidence>
<comment type="cofactor">
    <cofactor evidence="2">
        <name>Mg(2+)</name>
        <dbReference type="ChEBI" id="CHEBI:18420"/>
    </cofactor>
</comment>
<feature type="domain" description="Survival protein SurE-like phosphatase/nucleotidase" evidence="10">
    <location>
        <begin position="3"/>
        <end position="188"/>
    </location>
</feature>
<feature type="binding site" evidence="9">
    <location>
        <position position="96"/>
    </location>
    <ligand>
        <name>a divalent metal cation</name>
        <dbReference type="ChEBI" id="CHEBI:60240"/>
    </ligand>
</feature>
<dbReference type="eggNOG" id="COG0496">
    <property type="taxonomic scope" value="Bacteria"/>
</dbReference>
<dbReference type="PANTHER" id="PTHR30457:SF12">
    <property type="entry name" value="5'_3'-NUCLEOTIDASE SURE"/>
    <property type="match status" value="1"/>
</dbReference>
<evidence type="ECO:0000256" key="3">
    <source>
        <dbReference type="ARBA" id="ARBA00004496"/>
    </source>
</evidence>
<evidence type="ECO:0000256" key="7">
    <source>
        <dbReference type="ARBA" id="ARBA00022741"/>
    </source>
</evidence>
<feature type="binding site" evidence="9">
    <location>
        <position position="8"/>
    </location>
    <ligand>
        <name>a divalent metal cation</name>
        <dbReference type="ChEBI" id="CHEBI:60240"/>
    </ligand>
</feature>
<comment type="cofactor">
    <cofactor evidence="9">
        <name>a divalent metal cation</name>
        <dbReference type="ChEBI" id="CHEBI:60240"/>
    </cofactor>
    <text evidence="9">Binds 1 divalent metal cation per subunit.</text>
</comment>
<comment type="function">
    <text evidence="9">Nucleotidase that shows phosphatase activity on nucleoside 5'-monophosphates.</text>
</comment>
<evidence type="ECO:0000256" key="4">
    <source>
        <dbReference type="ARBA" id="ARBA00011062"/>
    </source>
</evidence>
<dbReference type="EC" id="3.1.3.5" evidence="9"/>
<dbReference type="Gene3D" id="3.40.1210.10">
    <property type="entry name" value="Survival protein SurE-like phosphatase/nucleotidase"/>
    <property type="match status" value="1"/>
</dbReference>
<dbReference type="RefSeq" id="WP_013562899.1">
    <property type="nucleotide sequence ID" value="NC_014962.1"/>
</dbReference>
<dbReference type="HOGENOM" id="CLU_045192_1_3_0"/>
<evidence type="ECO:0000256" key="5">
    <source>
        <dbReference type="ARBA" id="ARBA00022490"/>
    </source>
</evidence>
<name>E8R4L9_ISOPI</name>
<dbReference type="GO" id="GO:0008253">
    <property type="term" value="F:5'-nucleotidase activity"/>
    <property type="evidence" value="ECO:0007669"/>
    <property type="project" value="UniProtKB-UniRule"/>
</dbReference>
<keyword evidence="5 9" id="KW-0963">Cytoplasm</keyword>
<sequence>MLILLTNDDGVFAPGLRALRKELLKLGKVVVVAPAQEQSGVGHSITLHSPLVVKPIDDDDGSDLGHMVEGSPADCVKLAILELLDRPPDLIVSGINAGSNAGINVLYSGTVAAAIEGAFFKITSVAISLESAEHFDYPHAARHAAKVIERIMANRPEPGSLFNVNLPAHVRGEPRGVKVVPMGLGRYGEGFERRRDPRGRTYYWMTYKPPFHLEGTESDVSALTQGYITVTPLHFDLTRAEALEPLTRWDWSGVGATRDGSPGR</sequence>
<dbReference type="GO" id="GO:0005737">
    <property type="term" value="C:cytoplasm"/>
    <property type="evidence" value="ECO:0007669"/>
    <property type="project" value="UniProtKB-SubCell"/>
</dbReference>
<dbReference type="PANTHER" id="PTHR30457">
    <property type="entry name" value="5'-NUCLEOTIDASE SURE"/>
    <property type="match status" value="1"/>
</dbReference>
<dbReference type="InterPro" id="IPR030048">
    <property type="entry name" value="SurE"/>
</dbReference>
<evidence type="ECO:0000313" key="11">
    <source>
        <dbReference type="EMBL" id="ADV60610.1"/>
    </source>
</evidence>
<dbReference type="NCBIfam" id="TIGR00087">
    <property type="entry name" value="surE"/>
    <property type="match status" value="1"/>
</dbReference>
<dbReference type="NCBIfam" id="NF001490">
    <property type="entry name" value="PRK00346.1-4"/>
    <property type="match status" value="1"/>
</dbReference>
<evidence type="ECO:0000256" key="2">
    <source>
        <dbReference type="ARBA" id="ARBA00001946"/>
    </source>
</evidence>
<dbReference type="SUPFAM" id="SSF64167">
    <property type="entry name" value="SurE-like"/>
    <property type="match status" value="1"/>
</dbReference>
<proteinExistence type="inferred from homology"/>
<evidence type="ECO:0000256" key="6">
    <source>
        <dbReference type="ARBA" id="ARBA00022723"/>
    </source>
</evidence>
<organism evidence="11 12">
    <name type="scientific">Isosphaera pallida (strain ATCC 43644 / DSM 9630 / IS1B)</name>
    <dbReference type="NCBI Taxonomy" id="575540"/>
    <lineage>
        <taxon>Bacteria</taxon>
        <taxon>Pseudomonadati</taxon>
        <taxon>Planctomycetota</taxon>
        <taxon>Planctomycetia</taxon>
        <taxon>Isosphaerales</taxon>
        <taxon>Isosphaeraceae</taxon>
        <taxon>Isosphaera</taxon>
    </lineage>
</organism>
<keyword evidence="12" id="KW-1185">Reference proteome</keyword>
<dbReference type="HAMAP" id="MF_00060">
    <property type="entry name" value="SurE"/>
    <property type="match status" value="1"/>
</dbReference>
<dbReference type="InParanoid" id="E8R4L9"/>
<comment type="subcellular location">
    <subcellularLocation>
        <location evidence="3 9">Cytoplasm</location>
    </subcellularLocation>
</comment>
<keyword evidence="8 9" id="KW-0378">Hydrolase</keyword>